<reference evidence="1" key="1">
    <citation type="submission" date="2021-01" db="EMBL/GenBank/DDBJ databases">
        <authorList>
            <consortium name="Genoscope - CEA"/>
            <person name="William W."/>
        </authorList>
    </citation>
    <scope>NUCLEOTIDE SEQUENCE</scope>
</reference>
<dbReference type="OMA" id="FRIHHNN"/>
<organism evidence="1 2">
    <name type="scientific">Paramecium octaurelia</name>
    <dbReference type="NCBI Taxonomy" id="43137"/>
    <lineage>
        <taxon>Eukaryota</taxon>
        <taxon>Sar</taxon>
        <taxon>Alveolata</taxon>
        <taxon>Ciliophora</taxon>
        <taxon>Intramacronucleata</taxon>
        <taxon>Oligohymenophorea</taxon>
        <taxon>Peniculida</taxon>
        <taxon>Parameciidae</taxon>
        <taxon>Paramecium</taxon>
    </lineage>
</organism>
<dbReference type="AlphaFoldDB" id="A0A8S1SLF4"/>
<name>A0A8S1SLF4_PAROT</name>
<accession>A0A8S1SLF4</accession>
<dbReference type="Proteomes" id="UP000683925">
    <property type="component" value="Unassembled WGS sequence"/>
</dbReference>
<proteinExistence type="predicted"/>
<dbReference type="EMBL" id="CAJJDP010000010">
    <property type="protein sequence ID" value="CAD8140286.1"/>
    <property type="molecule type" value="Genomic_DNA"/>
</dbReference>
<protein>
    <submittedName>
        <fullName evidence="1">Uncharacterized protein</fullName>
    </submittedName>
</protein>
<keyword evidence="2" id="KW-1185">Reference proteome</keyword>
<comment type="caution">
    <text evidence="1">The sequence shown here is derived from an EMBL/GenBank/DDBJ whole genome shotgun (WGS) entry which is preliminary data.</text>
</comment>
<evidence type="ECO:0000313" key="2">
    <source>
        <dbReference type="Proteomes" id="UP000683925"/>
    </source>
</evidence>
<dbReference type="OrthoDB" id="301386at2759"/>
<sequence>MEIVPQIGRIIKKQEYEMQKVDFVQLIQLLKLMMTSTQSQFNFIRKQIPKAPNSRQFSREKSQPILNPITPTAKFRIHHNNQFLNREKMQKTSNNFFNNTAESTKITKAQNQSLLRKPEADYKQLIFDKEDLEEEQQFQVLCQTLDKIL</sequence>
<gene>
    <name evidence="1" type="ORF">POCTA_138.1.T0110350</name>
</gene>
<evidence type="ECO:0000313" key="1">
    <source>
        <dbReference type="EMBL" id="CAD8140286.1"/>
    </source>
</evidence>